<accession>A0ABR7M488</accession>
<dbReference type="RefSeq" id="WP_187254910.1">
    <property type="nucleotide sequence ID" value="NZ_JBHULF010000006.1"/>
</dbReference>
<keyword evidence="7" id="KW-1185">Reference proteome</keyword>
<dbReference type="PRINTS" id="PR00038">
    <property type="entry name" value="HTHLUXR"/>
</dbReference>
<gene>
    <name evidence="6" type="ORF">BC349_01110</name>
</gene>
<proteinExistence type="predicted"/>
<comment type="caution">
    <text evidence="6">The sequence shown here is derived from an EMBL/GenBank/DDBJ whole genome shotgun (WGS) entry which is preliminary data.</text>
</comment>
<reference evidence="6 7" key="1">
    <citation type="submission" date="2016-07" db="EMBL/GenBank/DDBJ databases">
        <title>Genome analysis of Flavihumibacter stibioxidans YS-17.</title>
        <authorList>
            <person name="Shi K."/>
            <person name="Han Y."/>
            <person name="Wang G."/>
        </authorList>
    </citation>
    <scope>NUCLEOTIDE SEQUENCE [LARGE SCALE GENOMIC DNA]</scope>
    <source>
        <strain evidence="6 7">YS-17</strain>
    </source>
</reference>
<dbReference type="EMBL" id="MBUA01000001">
    <property type="protein sequence ID" value="MBC6489550.1"/>
    <property type="molecule type" value="Genomic_DNA"/>
</dbReference>
<dbReference type="SMART" id="SM00448">
    <property type="entry name" value="REC"/>
    <property type="match status" value="1"/>
</dbReference>
<keyword evidence="2" id="KW-0238">DNA-binding</keyword>
<dbReference type="Proteomes" id="UP000765802">
    <property type="component" value="Unassembled WGS sequence"/>
</dbReference>
<dbReference type="Gene3D" id="3.40.50.2300">
    <property type="match status" value="1"/>
</dbReference>
<evidence type="ECO:0000313" key="7">
    <source>
        <dbReference type="Proteomes" id="UP000765802"/>
    </source>
</evidence>
<dbReference type="InterPro" id="IPR001789">
    <property type="entry name" value="Sig_transdc_resp-reg_receiver"/>
</dbReference>
<feature type="domain" description="Response regulatory" evidence="5">
    <location>
        <begin position="3"/>
        <end position="119"/>
    </location>
</feature>
<dbReference type="InterPro" id="IPR039420">
    <property type="entry name" value="WalR-like"/>
</dbReference>
<dbReference type="InterPro" id="IPR011006">
    <property type="entry name" value="CheY-like_superfamily"/>
</dbReference>
<evidence type="ECO:0000259" key="5">
    <source>
        <dbReference type="PROSITE" id="PS50110"/>
    </source>
</evidence>
<evidence type="ECO:0000256" key="3">
    <source>
        <dbReference type="PROSITE-ProRule" id="PRU00169"/>
    </source>
</evidence>
<name>A0ABR7M488_9BACT</name>
<dbReference type="InterPro" id="IPR016032">
    <property type="entry name" value="Sig_transdc_resp-reg_C-effctor"/>
</dbReference>
<evidence type="ECO:0000259" key="4">
    <source>
        <dbReference type="PROSITE" id="PS50043"/>
    </source>
</evidence>
<dbReference type="PANTHER" id="PTHR43214">
    <property type="entry name" value="TWO-COMPONENT RESPONSE REGULATOR"/>
    <property type="match status" value="1"/>
</dbReference>
<dbReference type="InterPro" id="IPR000792">
    <property type="entry name" value="Tscrpt_reg_LuxR_C"/>
</dbReference>
<dbReference type="PROSITE" id="PS50043">
    <property type="entry name" value="HTH_LUXR_2"/>
    <property type="match status" value="1"/>
</dbReference>
<evidence type="ECO:0008006" key="8">
    <source>
        <dbReference type="Google" id="ProtNLM"/>
    </source>
</evidence>
<organism evidence="6 7">
    <name type="scientific">Flavihumibacter stibioxidans</name>
    <dbReference type="NCBI Taxonomy" id="1834163"/>
    <lineage>
        <taxon>Bacteria</taxon>
        <taxon>Pseudomonadati</taxon>
        <taxon>Bacteroidota</taxon>
        <taxon>Chitinophagia</taxon>
        <taxon>Chitinophagales</taxon>
        <taxon>Chitinophagaceae</taxon>
        <taxon>Flavihumibacter</taxon>
    </lineage>
</organism>
<feature type="modified residue" description="4-aspartylphosphate" evidence="3">
    <location>
        <position position="54"/>
    </location>
</feature>
<keyword evidence="1 3" id="KW-0597">Phosphoprotein</keyword>
<sequence>MTSILIVDDHPLVGDGVSTMIRDVEWLEICGVCKTAKQAMETIQAMRPDLILLDISLPDSDGLQTCEQIRKQDRQVKIIALTSTNEAGIISQFLARGGNGYLLKNMERQELLDAIGDVMNGKIFLSKAANQKILEQYNSVAAAVNKTPMLTRREKEILQLLYEGLTGPQIAEKLFVSPYTIETHRKNLLQKFNVSTTQALLRISKEQKLI</sequence>
<dbReference type="Pfam" id="PF00196">
    <property type="entry name" value="GerE"/>
    <property type="match status" value="1"/>
</dbReference>
<dbReference type="InterPro" id="IPR058245">
    <property type="entry name" value="NreC/VraR/RcsB-like_REC"/>
</dbReference>
<dbReference type="SUPFAM" id="SSF46894">
    <property type="entry name" value="C-terminal effector domain of the bipartite response regulators"/>
    <property type="match status" value="1"/>
</dbReference>
<dbReference type="PANTHER" id="PTHR43214:SF43">
    <property type="entry name" value="TWO-COMPONENT RESPONSE REGULATOR"/>
    <property type="match status" value="1"/>
</dbReference>
<protein>
    <recommendedName>
        <fullName evidence="8">LuxR family two component transcriptional regulator</fullName>
    </recommendedName>
</protein>
<dbReference type="CDD" id="cd17535">
    <property type="entry name" value="REC_NarL-like"/>
    <property type="match status" value="1"/>
</dbReference>
<dbReference type="CDD" id="cd06170">
    <property type="entry name" value="LuxR_C_like"/>
    <property type="match status" value="1"/>
</dbReference>
<dbReference type="SMART" id="SM00421">
    <property type="entry name" value="HTH_LUXR"/>
    <property type="match status" value="1"/>
</dbReference>
<dbReference type="SUPFAM" id="SSF52172">
    <property type="entry name" value="CheY-like"/>
    <property type="match status" value="1"/>
</dbReference>
<dbReference type="Pfam" id="PF00072">
    <property type="entry name" value="Response_reg"/>
    <property type="match status" value="1"/>
</dbReference>
<dbReference type="PROSITE" id="PS50110">
    <property type="entry name" value="RESPONSE_REGULATORY"/>
    <property type="match status" value="1"/>
</dbReference>
<feature type="domain" description="HTH luxR-type" evidence="4">
    <location>
        <begin position="143"/>
        <end position="208"/>
    </location>
</feature>
<evidence type="ECO:0000256" key="1">
    <source>
        <dbReference type="ARBA" id="ARBA00022553"/>
    </source>
</evidence>
<evidence type="ECO:0000313" key="6">
    <source>
        <dbReference type="EMBL" id="MBC6489550.1"/>
    </source>
</evidence>
<evidence type="ECO:0000256" key="2">
    <source>
        <dbReference type="ARBA" id="ARBA00023125"/>
    </source>
</evidence>